<keyword evidence="2" id="KW-0472">Membrane</keyword>
<dbReference type="AlphaFoldDB" id="A0A285SE83"/>
<evidence type="ECO:0008006" key="6">
    <source>
        <dbReference type="Google" id="ProtNLM"/>
    </source>
</evidence>
<dbReference type="Proteomes" id="UP000219563">
    <property type="component" value="Unassembled WGS sequence"/>
</dbReference>
<protein>
    <recommendedName>
        <fullName evidence="6">Cohesin domain-containing protein</fullName>
    </recommendedName>
</protein>
<dbReference type="RefSeq" id="WP_097076448.1">
    <property type="nucleotide sequence ID" value="NZ_OBMR01000007.1"/>
</dbReference>
<organism evidence="4 5">
    <name type="scientific">Pseudobutyrivibrio ruminis DSM 9787</name>
    <dbReference type="NCBI Taxonomy" id="1123011"/>
    <lineage>
        <taxon>Bacteria</taxon>
        <taxon>Bacillati</taxon>
        <taxon>Bacillota</taxon>
        <taxon>Clostridia</taxon>
        <taxon>Lachnospirales</taxon>
        <taxon>Lachnospiraceae</taxon>
        <taxon>Pseudobutyrivibrio</taxon>
    </lineage>
</organism>
<feature type="compositionally biased region" description="Low complexity" evidence="1">
    <location>
        <begin position="110"/>
        <end position="134"/>
    </location>
</feature>
<feature type="region of interest" description="Disordered" evidence="1">
    <location>
        <begin position="413"/>
        <end position="472"/>
    </location>
</feature>
<dbReference type="EMBL" id="OBMR01000007">
    <property type="protein sequence ID" value="SOC05836.1"/>
    <property type="molecule type" value="Genomic_DNA"/>
</dbReference>
<evidence type="ECO:0000313" key="4">
    <source>
        <dbReference type="EMBL" id="SOC05836.1"/>
    </source>
</evidence>
<feature type="compositionally biased region" description="Acidic residues" evidence="1">
    <location>
        <begin position="141"/>
        <end position="162"/>
    </location>
</feature>
<keyword evidence="3" id="KW-0732">Signal</keyword>
<reference evidence="4 5" key="1">
    <citation type="submission" date="2017-08" db="EMBL/GenBank/DDBJ databases">
        <authorList>
            <person name="de Groot N.N."/>
        </authorList>
    </citation>
    <scope>NUCLEOTIDE SEQUENCE [LARGE SCALE GENOMIC DNA]</scope>
    <source>
        <strain evidence="4 5">DSM 9787</strain>
    </source>
</reference>
<accession>A0A285SE83</accession>
<feature type="region of interest" description="Disordered" evidence="1">
    <location>
        <begin position="110"/>
        <end position="173"/>
    </location>
</feature>
<feature type="signal peptide" evidence="3">
    <location>
        <begin position="1"/>
        <end position="27"/>
    </location>
</feature>
<proteinExistence type="predicted"/>
<keyword evidence="2" id="KW-0812">Transmembrane</keyword>
<keyword evidence="2" id="KW-1133">Transmembrane helix</keyword>
<name>A0A285SE83_9FIRM</name>
<feature type="chain" id="PRO_5013261735" description="Cohesin domain-containing protein" evidence="3">
    <location>
        <begin position="28"/>
        <end position="491"/>
    </location>
</feature>
<evidence type="ECO:0000313" key="5">
    <source>
        <dbReference type="Proteomes" id="UP000219563"/>
    </source>
</evidence>
<feature type="transmembrane region" description="Helical" evidence="2">
    <location>
        <begin position="362"/>
        <end position="382"/>
    </location>
</feature>
<evidence type="ECO:0000256" key="3">
    <source>
        <dbReference type="SAM" id="SignalP"/>
    </source>
</evidence>
<feature type="compositionally biased region" description="Acidic residues" evidence="1">
    <location>
        <begin position="424"/>
        <end position="463"/>
    </location>
</feature>
<gene>
    <name evidence="4" type="ORF">SAMN02910411_2117</name>
</gene>
<evidence type="ECO:0000256" key="2">
    <source>
        <dbReference type="SAM" id="Phobius"/>
    </source>
</evidence>
<sequence length="491" mass="52046">MNKLFKRAVSFAAIAVMVFAFNIVAMAQGTTTINVSKSSASVGDSITVSITATESGTITVKYTASMLSLSSCSVSGYTSEGNAVSFSGKQGDIVFSAAAEGTASIIVSSSANSGSSTTLTIGGSSSSSASASTETKTEETATPEETVEETADNADTAEETTEEAPATTTAASGVGTLNADGGFDIDGVSYVLSERFSDSDMPAGFSKTTVTIGSSTYSEPTNGSLTLLYLKPADNTSGSGVFYLYNAEAGTVSPFLMLGTADSYVIVSDNGSAPTSAFTATTLDVNGGTATAYTIDGAEFFYVYGTNQDGASGWFVYDSTYKTVSRVDESALSASSTTDTTEEVVETETSTDNNLYVEKLNLYRKIIMGLIVLCVVLLFIIINKAIRGHGDDDDFNGDVFAKAPTKSSRRLPRSIVFGGKDRGEDDGDDEEDDDDEYDDDEEYYDDDDEEYDDFDEDDEDDDRDFSKSRFESESYEARRASSLNMMDLNDL</sequence>
<evidence type="ECO:0000256" key="1">
    <source>
        <dbReference type="SAM" id="MobiDB-lite"/>
    </source>
</evidence>